<evidence type="ECO:0000256" key="4">
    <source>
        <dbReference type="ARBA" id="ARBA00023027"/>
    </source>
</evidence>
<organism evidence="7 8">
    <name type="scientific">Polyangium fumosum</name>
    <dbReference type="NCBI Taxonomy" id="889272"/>
    <lineage>
        <taxon>Bacteria</taxon>
        <taxon>Pseudomonadati</taxon>
        <taxon>Myxococcota</taxon>
        <taxon>Polyangia</taxon>
        <taxon>Polyangiales</taxon>
        <taxon>Polyangiaceae</taxon>
        <taxon>Polyangium</taxon>
    </lineage>
</organism>
<name>A0A4U1IRW1_9BACT</name>
<dbReference type="SUPFAM" id="SSF75615">
    <property type="entry name" value="Siroheme synthase middle domains-like"/>
    <property type="match status" value="1"/>
</dbReference>
<accession>A0A4U1IRW1</accession>
<keyword evidence="8" id="KW-1185">Reference proteome</keyword>
<keyword evidence="4" id="KW-0520">NAD</keyword>
<dbReference type="GO" id="GO:0019354">
    <property type="term" value="P:siroheme biosynthetic process"/>
    <property type="evidence" value="ECO:0007669"/>
    <property type="project" value="UniProtKB-UniPathway"/>
</dbReference>
<gene>
    <name evidence="7" type="ORF">E8A74_44870</name>
</gene>
<comment type="caution">
    <text evidence="7">The sequence shown here is derived from an EMBL/GenBank/DDBJ whole genome shotgun (WGS) entry which is preliminary data.</text>
</comment>
<keyword evidence="3" id="KW-0560">Oxidoreductase</keyword>
<evidence type="ECO:0000256" key="6">
    <source>
        <dbReference type="ARBA" id="ARBA00047561"/>
    </source>
</evidence>
<dbReference type="Proteomes" id="UP000309215">
    <property type="component" value="Unassembled WGS sequence"/>
</dbReference>
<keyword evidence="5" id="KW-0627">Porphyrin biosynthesis</keyword>
<dbReference type="Gene3D" id="3.40.50.720">
    <property type="entry name" value="NAD(P)-binding Rossmann-like Domain"/>
    <property type="match status" value="1"/>
</dbReference>
<dbReference type="Pfam" id="PF13241">
    <property type="entry name" value="NAD_binding_7"/>
    <property type="match status" value="1"/>
</dbReference>
<evidence type="ECO:0000256" key="2">
    <source>
        <dbReference type="ARBA" id="ARBA00012400"/>
    </source>
</evidence>
<dbReference type="PANTHER" id="PTHR35330:SF1">
    <property type="entry name" value="SIROHEME BIOSYNTHESIS PROTEIN MET8"/>
    <property type="match status" value="1"/>
</dbReference>
<sequence length="201" mass="21546">MRYLPVEVDVQGRLALVVGASAEVVPKVERLLAAGARVVVVAPGEIDPAIEALAAEGRIELQRREPSVGDVDGKAIVFVATSEDSRAAPFHARGLAEGRLVCTLDRPERSTFVNPAVARAHGLTMTFATGGTSPGVVRRIREDLEALFGDPRFGRFLGALEGLRARLPRGERAARMAEAVKGFALDATLRFPAWVERGEEP</sequence>
<dbReference type="InterPro" id="IPR036291">
    <property type="entry name" value="NAD(P)-bd_dom_sf"/>
</dbReference>
<proteinExistence type="predicted"/>
<dbReference type="Gene3D" id="3.30.160.110">
    <property type="entry name" value="Siroheme synthase, domain 2"/>
    <property type="match status" value="1"/>
</dbReference>
<dbReference type="GO" id="GO:0004325">
    <property type="term" value="F:ferrochelatase activity"/>
    <property type="evidence" value="ECO:0007669"/>
    <property type="project" value="InterPro"/>
</dbReference>
<dbReference type="EC" id="1.3.1.76" evidence="2"/>
<dbReference type="EMBL" id="SSMQ01000084">
    <property type="protein sequence ID" value="TKC97041.1"/>
    <property type="molecule type" value="Genomic_DNA"/>
</dbReference>
<dbReference type="GO" id="GO:0043115">
    <property type="term" value="F:precorrin-2 dehydrogenase activity"/>
    <property type="evidence" value="ECO:0007669"/>
    <property type="project" value="UniProtKB-EC"/>
</dbReference>
<dbReference type="NCBIfam" id="TIGR01470">
    <property type="entry name" value="cysG_Nterm"/>
    <property type="match status" value="1"/>
</dbReference>
<evidence type="ECO:0000313" key="7">
    <source>
        <dbReference type="EMBL" id="TKC97041.1"/>
    </source>
</evidence>
<evidence type="ECO:0000256" key="3">
    <source>
        <dbReference type="ARBA" id="ARBA00023002"/>
    </source>
</evidence>
<evidence type="ECO:0000313" key="8">
    <source>
        <dbReference type="Proteomes" id="UP000309215"/>
    </source>
</evidence>
<comment type="pathway">
    <text evidence="1">Porphyrin-containing compound metabolism; siroheme biosynthesis; sirohydrochlorin from precorrin-2: step 1/1.</text>
</comment>
<dbReference type="RefSeq" id="WP_136935313.1">
    <property type="nucleotide sequence ID" value="NZ_SSMQ01000084.1"/>
</dbReference>
<dbReference type="UniPathway" id="UPA00262">
    <property type="reaction ID" value="UER00222"/>
</dbReference>
<evidence type="ECO:0000256" key="1">
    <source>
        <dbReference type="ARBA" id="ARBA00005010"/>
    </source>
</evidence>
<protein>
    <recommendedName>
        <fullName evidence="2">precorrin-2 dehydrogenase</fullName>
        <ecNumber evidence="2">1.3.1.76</ecNumber>
    </recommendedName>
</protein>
<dbReference type="AlphaFoldDB" id="A0A4U1IRW1"/>
<dbReference type="SUPFAM" id="SSF51735">
    <property type="entry name" value="NAD(P)-binding Rossmann-fold domains"/>
    <property type="match status" value="1"/>
</dbReference>
<dbReference type="InterPro" id="IPR028161">
    <property type="entry name" value="Met8-like"/>
</dbReference>
<evidence type="ECO:0000256" key="5">
    <source>
        <dbReference type="ARBA" id="ARBA00023244"/>
    </source>
</evidence>
<dbReference type="OrthoDB" id="9815856at2"/>
<comment type="catalytic activity">
    <reaction evidence="6">
        <text>precorrin-2 + NAD(+) = sirohydrochlorin + NADH + 2 H(+)</text>
        <dbReference type="Rhea" id="RHEA:15613"/>
        <dbReference type="ChEBI" id="CHEBI:15378"/>
        <dbReference type="ChEBI" id="CHEBI:57540"/>
        <dbReference type="ChEBI" id="CHEBI:57945"/>
        <dbReference type="ChEBI" id="CHEBI:58351"/>
        <dbReference type="ChEBI" id="CHEBI:58827"/>
        <dbReference type="EC" id="1.3.1.76"/>
    </reaction>
</comment>
<reference evidence="7 8" key="1">
    <citation type="submission" date="2019-04" db="EMBL/GenBank/DDBJ databases">
        <authorList>
            <person name="Li Y."/>
            <person name="Wang J."/>
        </authorList>
    </citation>
    <scope>NUCLEOTIDE SEQUENCE [LARGE SCALE GENOMIC DNA]</scope>
    <source>
        <strain evidence="7 8">DSM 14668</strain>
    </source>
</reference>
<dbReference type="InterPro" id="IPR006367">
    <property type="entry name" value="Sirohaem_synthase_N"/>
</dbReference>
<dbReference type="PANTHER" id="PTHR35330">
    <property type="entry name" value="SIROHEME BIOSYNTHESIS PROTEIN MET8"/>
    <property type="match status" value="1"/>
</dbReference>